<proteinExistence type="predicted"/>
<accession>A0A8X8LCT2</accession>
<dbReference type="EMBL" id="FNNO01000002">
    <property type="protein sequence ID" value="SDW41639.1"/>
    <property type="molecule type" value="Genomic_DNA"/>
</dbReference>
<dbReference type="RefSeq" id="WP_092722420.1">
    <property type="nucleotide sequence ID" value="NZ_FNNO01000002.1"/>
</dbReference>
<dbReference type="AlphaFoldDB" id="A0A8X8LCT2"/>
<keyword evidence="2" id="KW-1185">Reference proteome</keyword>
<dbReference type="Proteomes" id="UP000198711">
    <property type="component" value="Unassembled WGS sequence"/>
</dbReference>
<comment type="caution">
    <text evidence="1">The sequence shown here is derived from an EMBL/GenBank/DDBJ whole genome shotgun (WGS) entry which is preliminary data.</text>
</comment>
<organism evidence="1 2">
    <name type="scientific">Hydrobacter penzbergensis</name>
    <dbReference type="NCBI Taxonomy" id="1235997"/>
    <lineage>
        <taxon>Bacteria</taxon>
        <taxon>Pseudomonadati</taxon>
        <taxon>Bacteroidota</taxon>
        <taxon>Chitinophagia</taxon>
        <taxon>Chitinophagales</taxon>
        <taxon>Chitinophagaceae</taxon>
        <taxon>Hydrobacter</taxon>
    </lineage>
</organism>
<sequence length="95" mass="11223">MQPFDLHPEFYSQPIWLTQEEKENPMAVIKRFFEDVKLIEVREYLHNLLEVALTTPNNIYDEAKERDAVICFCKQLEKMVEAVILLSSQPKPITQ</sequence>
<evidence type="ECO:0000313" key="2">
    <source>
        <dbReference type="Proteomes" id="UP000198711"/>
    </source>
</evidence>
<reference evidence="1 2" key="1">
    <citation type="submission" date="2016-10" db="EMBL/GenBank/DDBJ databases">
        <authorList>
            <person name="Varghese N."/>
            <person name="Submissions S."/>
        </authorList>
    </citation>
    <scope>NUCLEOTIDE SEQUENCE [LARGE SCALE GENOMIC DNA]</scope>
    <source>
        <strain evidence="1 2">DSM 25353</strain>
    </source>
</reference>
<gene>
    <name evidence="1" type="ORF">SAMN05444410_102249</name>
</gene>
<protein>
    <submittedName>
        <fullName evidence="1">Uncharacterized protein</fullName>
    </submittedName>
</protein>
<evidence type="ECO:0000313" key="1">
    <source>
        <dbReference type="EMBL" id="SDW41639.1"/>
    </source>
</evidence>
<name>A0A8X8LCT2_9BACT</name>